<gene>
    <name evidence="2" type="primary">pol_653</name>
    <name evidence="2" type="ORF">CEXT_421081</name>
</gene>
<dbReference type="Proteomes" id="UP001054945">
    <property type="component" value="Unassembled WGS sequence"/>
</dbReference>
<dbReference type="Pfam" id="PF03372">
    <property type="entry name" value="Exo_endo_phos"/>
    <property type="match status" value="1"/>
</dbReference>
<comment type="caution">
    <text evidence="2">The sequence shown here is derived from an EMBL/GenBank/DDBJ whole genome shotgun (WGS) entry which is preliminary data.</text>
</comment>
<organism evidence="2 3">
    <name type="scientific">Caerostris extrusa</name>
    <name type="common">Bark spider</name>
    <name type="synonym">Caerostris bankana</name>
    <dbReference type="NCBI Taxonomy" id="172846"/>
    <lineage>
        <taxon>Eukaryota</taxon>
        <taxon>Metazoa</taxon>
        <taxon>Ecdysozoa</taxon>
        <taxon>Arthropoda</taxon>
        <taxon>Chelicerata</taxon>
        <taxon>Arachnida</taxon>
        <taxon>Araneae</taxon>
        <taxon>Araneomorphae</taxon>
        <taxon>Entelegynae</taxon>
        <taxon>Araneoidea</taxon>
        <taxon>Araneidae</taxon>
        <taxon>Caerostris</taxon>
    </lineage>
</organism>
<keyword evidence="3" id="KW-1185">Reference proteome</keyword>
<protein>
    <submittedName>
        <fullName evidence="2">RNA-directed DNA polymerase from mobile element jockey</fullName>
    </submittedName>
</protein>
<dbReference type="PANTHER" id="PTHR33273">
    <property type="entry name" value="DOMAIN-CONTAINING PROTEIN, PUTATIVE-RELATED"/>
    <property type="match status" value="1"/>
</dbReference>
<keyword evidence="2" id="KW-0695">RNA-directed DNA polymerase</keyword>
<dbReference type="AlphaFoldDB" id="A0AAV4XJ19"/>
<evidence type="ECO:0000313" key="3">
    <source>
        <dbReference type="Proteomes" id="UP001054945"/>
    </source>
</evidence>
<dbReference type="EMBL" id="BPLR01000486">
    <property type="protein sequence ID" value="GIY95181.1"/>
    <property type="molecule type" value="Genomic_DNA"/>
</dbReference>
<evidence type="ECO:0000313" key="2">
    <source>
        <dbReference type="EMBL" id="GIY95181.1"/>
    </source>
</evidence>
<proteinExistence type="predicted"/>
<reference evidence="2 3" key="1">
    <citation type="submission" date="2021-06" db="EMBL/GenBank/DDBJ databases">
        <title>Caerostris extrusa draft genome.</title>
        <authorList>
            <person name="Kono N."/>
            <person name="Arakawa K."/>
        </authorList>
    </citation>
    <scope>NUCLEOTIDE SEQUENCE [LARGE SCALE GENOMIC DNA]</scope>
</reference>
<sequence>MFSTPNRRNLQNLHSLRIGCWNACGLRRQFDEVIQFVTDHDIDIFLIQETFLQPGQTPNIPNFTLYKNDRISINSRRTSGGTCIYVKKALVHYQIPTPELESTEATIINLNIGNKTQITFISIYCKTHHRFNTNDINKLLNVNRNVIIAGDFNATHAAWNNVKNNQRGIQLNKFLNTKQNLKIIASNSPTRFSPSTPHTLNILDFAIFQNIPYNANTNVLTELNSDHLPIVIDVAMSKTTTHSTT</sequence>
<dbReference type="SUPFAM" id="SSF56219">
    <property type="entry name" value="DNase I-like"/>
    <property type="match status" value="1"/>
</dbReference>
<dbReference type="Gene3D" id="3.60.10.10">
    <property type="entry name" value="Endonuclease/exonuclease/phosphatase"/>
    <property type="match status" value="1"/>
</dbReference>
<accession>A0AAV4XJ19</accession>
<dbReference type="GO" id="GO:0003964">
    <property type="term" value="F:RNA-directed DNA polymerase activity"/>
    <property type="evidence" value="ECO:0007669"/>
    <property type="project" value="UniProtKB-KW"/>
</dbReference>
<feature type="domain" description="Endonuclease/exonuclease/phosphatase" evidence="1">
    <location>
        <begin position="21"/>
        <end position="227"/>
    </location>
</feature>
<evidence type="ECO:0000259" key="1">
    <source>
        <dbReference type="Pfam" id="PF03372"/>
    </source>
</evidence>
<dbReference type="InterPro" id="IPR005135">
    <property type="entry name" value="Endo/exonuclease/phosphatase"/>
</dbReference>
<name>A0AAV4XJ19_CAEEX</name>
<dbReference type="InterPro" id="IPR036691">
    <property type="entry name" value="Endo/exonu/phosph_ase_sf"/>
</dbReference>
<dbReference type="PANTHER" id="PTHR33273:SF2">
    <property type="entry name" value="ENDONUCLEASE_EXONUCLEASE_PHOSPHATASE DOMAIN-CONTAINING PROTEIN"/>
    <property type="match status" value="1"/>
</dbReference>
<keyword evidence="2" id="KW-0548">Nucleotidyltransferase</keyword>
<keyword evidence="2" id="KW-0808">Transferase</keyword>